<feature type="compositionally biased region" description="Low complexity" evidence="1">
    <location>
        <begin position="125"/>
        <end position="134"/>
    </location>
</feature>
<organism evidence="2 3">
    <name type="scientific">Paspalum notatum var. saurae</name>
    <dbReference type="NCBI Taxonomy" id="547442"/>
    <lineage>
        <taxon>Eukaryota</taxon>
        <taxon>Viridiplantae</taxon>
        <taxon>Streptophyta</taxon>
        <taxon>Embryophyta</taxon>
        <taxon>Tracheophyta</taxon>
        <taxon>Spermatophyta</taxon>
        <taxon>Magnoliopsida</taxon>
        <taxon>Liliopsida</taxon>
        <taxon>Poales</taxon>
        <taxon>Poaceae</taxon>
        <taxon>PACMAD clade</taxon>
        <taxon>Panicoideae</taxon>
        <taxon>Andropogonodae</taxon>
        <taxon>Paspaleae</taxon>
        <taxon>Paspalinae</taxon>
        <taxon>Paspalum</taxon>
    </lineage>
</organism>
<evidence type="ECO:0000256" key="1">
    <source>
        <dbReference type="SAM" id="MobiDB-lite"/>
    </source>
</evidence>
<feature type="region of interest" description="Disordered" evidence="1">
    <location>
        <begin position="1"/>
        <end position="27"/>
    </location>
</feature>
<dbReference type="Proteomes" id="UP001341281">
    <property type="component" value="Chromosome 01"/>
</dbReference>
<dbReference type="EMBL" id="CP144745">
    <property type="protein sequence ID" value="WVZ52639.1"/>
    <property type="molecule type" value="Genomic_DNA"/>
</dbReference>
<sequence>MGMVGPTDRNFQPRGRDSEGGLPSGARVSVACMGNDYALEMPEHHTRGLFCERSAADLVYVDAALTRRARGMPRRSDGWGQASEGEVALCDWLAKGSDDREPRERVGAGGDQNSRRGSARRSGVRRGLGVLSPD</sequence>
<name>A0AAQ3PTZ2_PASNO</name>
<accession>A0AAQ3PTZ2</accession>
<feature type="region of interest" description="Disordered" evidence="1">
    <location>
        <begin position="93"/>
        <end position="134"/>
    </location>
</feature>
<gene>
    <name evidence="2" type="ORF">U9M48_003679</name>
</gene>
<evidence type="ECO:0000313" key="3">
    <source>
        <dbReference type="Proteomes" id="UP001341281"/>
    </source>
</evidence>
<protein>
    <submittedName>
        <fullName evidence="2">Uncharacterized protein</fullName>
    </submittedName>
</protein>
<proteinExistence type="predicted"/>
<evidence type="ECO:0000313" key="2">
    <source>
        <dbReference type="EMBL" id="WVZ52639.1"/>
    </source>
</evidence>
<dbReference type="AlphaFoldDB" id="A0AAQ3PTZ2"/>
<feature type="compositionally biased region" description="Basic and acidic residues" evidence="1">
    <location>
        <begin position="96"/>
        <end position="106"/>
    </location>
</feature>
<keyword evidence="3" id="KW-1185">Reference proteome</keyword>
<reference evidence="2 3" key="1">
    <citation type="submission" date="2024-02" db="EMBL/GenBank/DDBJ databases">
        <title>High-quality chromosome-scale genome assembly of Pensacola bahiagrass (Paspalum notatum Flugge var. saurae).</title>
        <authorList>
            <person name="Vega J.M."/>
            <person name="Podio M."/>
            <person name="Orjuela J."/>
            <person name="Siena L.A."/>
            <person name="Pessino S.C."/>
            <person name="Combes M.C."/>
            <person name="Mariac C."/>
            <person name="Albertini E."/>
            <person name="Pupilli F."/>
            <person name="Ortiz J.P.A."/>
            <person name="Leblanc O."/>
        </authorList>
    </citation>
    <scope>NUCLEOTIDE SEQUENCE [LARGE SCALE GENOMIC DNA]</scope>
    <source>
        <strain evidence="2">R1</strain>
        <tissue evidence="2">Leaf</tissue>
    </source>
</reference>